<dbReference type="Pfam" id="PF00005">
    <property type="entry name" value="ABC_tran"/>
    <property type="match status" value="2"/>
</dbReference>
<evidence type="ECO:0000259" key="9">
    <source>
        <dbReference type="PROSITE" id="PS50893"/>
    </source>
</evidence>
<dbReference type="InterPro" id="IPR003593">
    <property type="entry name" value="AAA+_ATPase"/>
</dbReference>
<keyword evidence="7" id="KW-1278">Translocase</keyword>
<dbReference type="AlphaFoldDB" id="A0A6I1G986"/>
<evidence type="ECO:0000313" key="10">
    <source>
        <dbReference type="EMBL" id="KAB7788115.1"/>
    </source>
</evidence>
<comment type="caution">
    <text evidence="10">The sequence shown here is derived from an EMBL/GenBank/DDBJ whole genome shotgun (WGS) entry which is preliminary data.</text>
</comment>
<sequence>MAEPLVSLCNIRKEFAGVVALDDVSVTINKGQVCCLAGENGSGKSTLIKVLSGMYRPEHGTIEVDGHVYESFTPADAIRSGFQFIYQDFSLLPNLSVAENIAFGELVASGGFLYSVQRARTIAQRALSRINFHVDVDAPAGELTLAERQLVAIAAALAKDARLIVMDEATTALSRKEVEQLLAIIEDLRSQGVSTLFVSHKLDEVVSISDHTIVLRNGTKVADRPAEGMNRAELINAMTGKDVAMNHVSEPISADAPIALEVSHVSRPHCFSDVSFQLHEGEILGVTGLLGSGRDTLALALFGLLPITEGTISIYGERVSIRNPRDAMKHGIGYVPADRLTEGLFLDHSIASNVAIRTIKQIRNAIGLVTRGAIVRTGQDWVDRLHIKTPNVANPVSGLSGGNQQRVVLAKWLSGKPRILILNGPTVGVDIKSKSEILDQLREFAADGMAVIVISDDIPELLDVSNRIMLMRSGSIAAIRERKDITESNLNELLVEQ</sequence>
<dbReference type="CDD" id="cd03215">
    <property type="entry name" value="ABC_Carb_Monos_II"/>
    <property type="match status" value="1"/>
</dbReference>
<evidence type="ECO:0000256" key="1">
    <source>
        <dbReference type="ARBA" id="ARBA00022448"/>
    </source>
</evidence>
<dbReference type="PANTHER" id="PTHR43790:SF1">
    <property type="entry name" value="XYLOSE IMPORT ATP-BINDING PROTEIN XYLG"/>
    <property type="match status" value="1"/>
</dbReference>
<name>A0A6I1G986_9BIFI</name>
<evidence type="ECO:0000256" key="8">
    <source>
        <dbReference type="ARBA" id="ARBA00023136"/>
    </source>
</evidence>
<dbReference type="EMBL" id="WBVS01000005">
    <property type="protein sequence ID" value="KAB7788115.1"/>
    <property type="molecule type" value="Genomic_DNA"/>
</dbReference>
<dbReference type="Gene3D" id="3.40.50.300">
    <property type="entry name" value="P-loop containing nucleotide triphosphate hydrolases"/>
    <property type="match status" value="2"/>
</dbReference>
<keyword evidence="1" id="KW-0813">Transport</keyword>
<dbReference type="SUPFAM" id="SSF52540">
    <property type="entry name" value="P-loop containing nucleoside triphosphate hydrolases"/>
    <property type="match status" value="2"/>
</dbReference>
<protein>
    <submittedName>
        <fullName evidence="10">Lipase</fullName>
    </submittedName>
</protein>
<evidence type="ECO:0000256" key="2">
    <source>
        <dbReference type="ARBA" id="ARBA00022475"/>
    </source>
</evidence>
<proteinExistence type="predicted"/>
<evidence type="ECO:0000256" key="6">
    <source>
        <dbReference type="ARBA" id="ARBA00022840"/>
    </source>
</evidence>
<evidence type="ECO:0000256" key="7">
    <source>
        <dbReference type="ARBA" id="ARBA00022967"/>
    </source>
</evidence>
<keyword evidence="4" id="KW-0677">Repeat</keyword>
<keyword evidence="6" id="KW-0067">ATP-binding</keyword>
<dbReference type="PROSITE" id="PS00211">
    <property type="entry name" value="ABC_TRANSPORTER_1"/>
    <property type="match status" value="1"/>
</dbReference>
<evidence type="ECO:0000256" key="3">
    <source>
        <dbReference type="ARBA" id="ARBA00022597"/>
    </source>
</evidence>
<dbReference type="PANTHER" id="PTHR43790">
    <property type="entry name" value="CARBOHYDRATE TRANSPORT ATP-BINDING PROTEIN MG119-RELATED"/>
    <property type="match status" value="1"/>
</dbReference>
<keyword evidence="2" id="KW-1003">Cell membrane</keyword>
<dbReference type="InterPro" id="IPR027417">
    <property type="entry name" value="P-loop_NTPase"/>
</dbReference>
<keyword evidence="5" id="KW-0547">Nucleotide-binding</keyword>
<dbReference type="InterPro" id="IPR003439">
    <property type="entry name" value="ABC_transporter-like_ATP-bd"/>
</dbReference>
<dbReference type="GO" id="GO:0005524">
    <property type="term" value="F:ATP binding"/>
    <property type="evidence" value="ECO:0007669"/>
    <property type="project" value="UniProtKB-KW"/>
</dbReference>
<keyword evidence="8" id="KW-0472">Membrane</keyword>
<dbReference type="RefSeq" id="WP_152209760.1">
    <property type="nucleotide sequence ID" value="NZ_WBVS01000005.1"/>
</dbReference>
<keyword evidence="11" id="KW-1185">Reference proteome</keyword>
<dbReference type="PROSITE" id="PS50893">
    <property type="entry name" value="ABC_TRANSPORTER_2"/>
    <property type="match status" value="2"/>
</dbReference>
<dbReference type="InterPro" id="IPR017871">
    <property type="entry name" value="ABC_transporter-like_CS"/>
</dbReference>
<feature type="domain" description="ABC transporter" evidence="9">
    <location>
        <begin position="6"/>
        <end position="242"/>
    </location>
</feature>
<dbReference type="GO" id="GO:0016887">
    <property type="term" value="F:ATP hydrolysis activity"/>
    <property type="evidence" value="ECO:0007669"/>
    <property type="project" value="InterPro"/>
</dbReference>
<gene>
    <name evidence="10" type="ORF">F7D08_1152</name>
</gene>
<dbReference type="Proteomes" id="UP000468413">
    <property type="component" value="Unassembled WGS sequence"/>
</dbReference>
<keyword evidence="3" id="KW-0762">Sugar transport</keyword>
<feature type="domain" description="ABC transporter" evidence="9">
    <location>
        <begin position="243"/>
        <end position="497"/>
    </location>
</feature>
<accession>A0A6I1G986</accession>
<evidence type="ECO:0000256" key="5">
    <source>
        <dbReference type="ARBA" id="ARBA00022741"/>
    </source>
</evidence>
<reference evidence="10 11" key="1">
    <citation type="submission" date="2019-09" db="EMBL/GenBank/DDBJ databases">
        <title>Characterization of the phylogenetic diversity of two novel species belonging to the genus Bifidobacterium: Bifidobacterium cebidarum sp. nov. and Bifidobacterium leontopitheci sp. nov.</title>
        <authorList>
            <person name="Lugli G.A."/>
            <person name="Duranti S."/>
            <person name="Milani C."/>
            <person name="Turroni F."/>
            <person name="Ventura M."/>
        </authorList>
    </citation>
    <scope>NUCLEOTIDE SEQUENCE [LARGE SCALE GENOMIC DNA]</scope>
    <source>
        <strain evidence="10 11">LMG 31469</strain>
    </source>
</reference>
<evidence type="ECO:0000256" key="4">
    <source>
        <dbReference type="ARBA" id="ARBA00022737"/>
    </source>
</evidence>
<organism evidence="10 11">
    <name type="scientific">Bifidobacterium cebidarum</name>
    <dbReference type="NCBI Taxonomy" id="2650773"/>
    <lineage>
        <taxon>Bacteria</taxon>
        <taxon>Bacillati</taxon>
        <taxon>Actinomycetota</taxon>
        <taxon>Actinomycetes</taxon>
        <taxon>Bifidobacteriales</taxon>
        <taxon>Bifidobacteriaceae</taxon>
        <taxon>Bifidobacterium</taxon>
    </lineage>
</organism>
<dbReference type="SMART" id="SM00382">
    <property type="entry name" value="AAA"/>
    <property type="match status" value="2"/>
</dbReference>
<evidence type="ECO:0000313" key="11">
    <source>
        <dbReference type="Proteomes" id="UP000468413"/>
    </source>
</evidence>
<dbReference type="CDD" id="cd03216">
    <property type="entry name" value="ABC_Carb_Monos_I"/>
    <property type="match status" value="1"/>
</dbReference>
<dbReference type="InterPro" id="IPR050107">
    <property type="entry name" value="ABC_carbohydrate_import_ATPase"/>
</dbReference>